<dbReference type="InterPro" id="IPR001469">
    <property type="entry name" value="ATP_synth_F1_dsu/esu"/>
</dbReference>
<feature type="coiled-coil region" evidence="8">
    <location>
        <begin position="86"/>
        <end position="113"/>
    </location>
</feature>
<accession>A0A1H8V098</accession>
<feature type="domain" description="ATP synthase F1 complex delta/epsilon subunit N-terminal" evidence="9">
    <location>
        <begin position="1"/>
        <end position="78"/>
    </location>
</feature>
<keyword evidence="7" id="KW-0066">ATP synthesis</keyword>
<name>A0A1H8V098_9EURY</name>
<evidence type="ECO:0000256" key="4">
    <source>
        <dbReference type="ARBA" id="ARBA00023065"/>
    </source>
</evidence>
<keyword evidence="5" id="KW-0472">Membrane</keyword>
<evidence type="ECO:0000259" key="9">
    <source>
        <dbReference type="Pfam" id="PF02823"/>
    </source>
</evidence>
<dbReference type="GO" id="GO:0046933">
    <property type="term" value="F:proton-transporting ATP synthase activity, rotational mechanism"/>
    <property type="evidence" value="ECO:0007669"/>
    <property type="project" value="InterPro"/>
</dbReference>
<dbReference type="Proteomes" id="UP000199126">
    <property type="component" value="Unassembled WGS sequence"/>
</dbReference>
<dbReference type="Pfam" id="PF02823">
    <property type="entry name" value="ATP-synt_DE_N"/>
    <property type="match status" value="1"/>
</dbReference>
<reference evidence="11" key="1">
    <citation type="submission" date="2016-10" db="EMBL/GenBank/DDBJ databases">
        <authorList>
            <person name="Varghese N."/>
            <person name="Submissions S."/>
        </authorList>
    </citation>
    <scope>NUCLEOTIDE SEQUENCE [LARGE SCALE GENOMIC DNA]</scope>
    <source>
        <strain evidence="11">CGMCC 1.10121</strain>
    </source>
</reference>
<dbReference type="AlphaFoldDB" id="A0A1H8V098"/>
<evidence type="ECO:0000256" key="7">
    <source>
        <dbReference type="ARBA" id="ARBA00023310"/>
    </source>
</evidence>
<dbReference type="InterPro" id="IPR020546">
    <property type="entry name" value="ATP_synth_F1_dsu/esu_N"/>
</dbReference>
<protein>
    <submittedName>
        <fullName evidence="10">ATP synthase F1 subcomplex epsilon subunit</fullName>
    </submittedName>
</protein>
<dbReference type="InterPro" id="IPR036771">
    <property type="entry name" value="ATPsynth_dsu/esu_N"/>
</dbReference>
<dbReference type="Gene3D" id="2.60.15.10">
    <property type="entry name" value="F0F1 ATP synthase delta/epsilon subunit, N-terminal"/>
    <property type="match status" value="1"/>
</dbReference>
<dbReference type="GO" id="GO:0045259">
    <property type="term" value="C:proton-transporting ATP synthase complex"/>
    <property type="evidence" value="ECO:0007669"/>
    <property type="project" value="UniProtKB-KW"/>
</dbReference>
<dbReference type="RefSeq" id="WP_170864864.1">
    <property type="nucleotide sequence ID" value="NZ_FODV01000013.1"/>
</dbReference>
<keyword evidence="11" id="KW-1185">Reference proteome</keyword>
<evidence type="ECO:0000313" key="11">
    <source>
        <dbReference type="Proteomes" id="UP000199126"/>
    </source>
</evidence>
<keyword evidence="8" id="KW-0175">Coiled coil</keyword>
<proteinExistence type="inferred from homology"/>
<dbReference type="CDD" id="cd12152">
    <property type="entry name" value="F1-ATPase_delta"/>
    <property type="match status" value="1"/>
</dbReference>
<evidence type="ECO:0000256" key="5">
    <source>
        <dbReference type="ARBA" id="ARBA00023136"/>
    </source>
</evidence>
<dbReference type="PANTHER" id="PTHR13822:SF10">
    <property type="entry name" value="ATP SYNTHASE EPSILON CHAIN, CHLOROPLASTIC"/>
    <property type="match status" value="1"/>
</dbReference>
<dbReference type="SUPFAM" id="SSF51344">
    <property type="entry name" value="Epsilon subunit of F1F0-ATP synthase N-terminal domain"/>
    <property type="match status" value="1"/>
</dbReference>
<evidence type="ECO:0000313" key="10">
    <source>
        <dbReference type="EMBL" id="SEP08657.1"/>
    </source>
</evidence>
<evidence type="ECO:0000256" key="2">
    <source>
        <dbReference type="ARBA" id="ARBA00005712"/>
    </source>
</evidence>
<keyword evidence="6" id="KW-0139">CF(1)</keyword>
<evidence type="ECO:0000256" key="1">
    <source>
        <dbReference type="ARBA" id="ARBA00004170"/>
    </source>
</evidence>
<dbReference type="EMBL" id="FODV01000013">
    <property type="protein sequence ID" value="SEP08657.1"/>
    <property type="molecule type" value="Genomic_DNA"/>
</dbReference>
<dbReference type="NCBIfam" id="TIGR01216">
    <property type="entry name" value="ATP_synt_epsi"/>
    <property type="match status" value="1"/>
</dbReference>
<evidence type="ECO:0000256" key="3">
    <source>
        <dbReference type="ARBA" id="ARBA00022448"/>
    </source>
</evidence>
<sequence>MNLEVRTPERLVIDAEVEAVNAPLPDGWIGILSGHAPFQARVRPGVISYRLLEGEAQQVAVHGGFLSVQDDQVTVLTGVAREGVDLETLDEAISHEEQQLEAMEEEARRRFNQIYQKMTRSFSRERRPGS</sequence>
<organism evidence="10 11">
    <name type="scientific">Halogranum amylolyticum</name>
    <dbReference type="NCBI Taxonomy" id="660520"/>
    <lineage>
        <taxon>Archaea</taxon>
        <taxon>Methanobacteriati</taxon>
        <taxon>Methanobacteriota</taxon>
        <taxon>Stenosarchaea group</taxon>
        <taxon>Halobacteria</taxon>
        <taxon>Halobacteriales</taxon>
        <taxon>Haloferacaceae</taxon>
    </lineage>
</organism>
<keyword evidence="3" id="KW-0813">Transport</keyword>
<dbReference type="HAMAP" id="MF_00530">
    <property type="entry name" value="ATP_synth_epsil_bac"/>
    <property type="match status" value="1"/>
</dbReference>
<keyword evidence="4" id="KW-0406">Ion transport</keyword>
<dbReference type="PANTHER" id="PTHR13822">
    <property type="entry name" value="ATP SYNTHASE DELTA/EPSILON CHAIN"/>
    <property type="match status" value="1"/>
</dbReference>
<evidence type="ECO:0000256" key="8">
    <source>
        <dbReference type="SAM" id="Coils"/>
    </source>
</evidence>
<comment type="subcellular location">
    <subcellularLocation>
        <location evidence="1">Membrane</location>
        <topology evidence="1">Peripheral membrane protein</topology>
    </subcellularLocation>
</comment>
<evidence type="ECO:0000256" key="6">
    <source>
        <dbReference type="ARBA" id="ARBA00023196"/>
    </source>
</evidence>
<gene>
    <name evidence="10" type="ORF">SAMN04487948_11392</name>
</gene>
<comment type="similarity">
    <text evidence="2">Belongs to the ATPase epsilon chain family.</text>
</comment>